<keyword evidence="3" id="KW-1185">Reference proteome</keyword>
<dbReference type="EMBL" id="AZHD01000003">
    <property type="protein sequence ID" value="OAA65758.1"/>
    <property type="molecule type" value="Genomic_DNA"/>
</dbReference>
<comment type="caution">
    <text evidence="2">The sequence shown here is derived from an EMBL/GenBank/DDBJ whole genome shotgun (WGS) entry which is preliminary data.</text>
</comment>
<proteinExistence type="predicted"/>
<feature type="compositionally biased region" description="Basic and acidic residues" evidence="1">
    <location>
        <begin position="201"/>
        <end position="217"/>
    </location>
</feature>
<dbReference type="AlphaFoldDB" id="A0A162KBU3"/>
<evidence type="ECO:0000313" key="2">
    <source>
        <dbReference type="EMBL" id="OAA65758.1"/>
    </source>
</evidence>
<name>A0A162KBU3_9HYPO</name>
<protein>
    <submittedName>
        <fullName evidence="2">Uncharacterized protein</fullName>
    </submittedName>
</protein>
<evidence type="ECO:0000313" key="3">
    <source>
        <dbReference type="Proteomes" id="UP000076874"/>
    </source>
</evidence>
<dbReference type="OrthoDB" id="5366332at2759"/>
<sequence>MQRQDSGYESITPRGRRAQPKGDSSRRRTSASGASTPGRTSQVRPSVRRAAKSTPATRLPKTAKYGQRPHLTSGRSPVVVAPSASVYGHYNNFSKNAYPPQADAQTAYFHFPPPDPHDEDADDNHADAASHYVPPQTTHYWTSDRTRRLEYAAIDAASRGFKGWMLRHVVPECFVPKEKRRMGFDDDTGSVRRYRLELDSEESAEKDALSSRVAERRSQKKVWAGVRWD</sequence>
<feature type="region of interest" description="Disordered" evidence="1">
    <location>
        <begin position="105"/>
        <end position="137"/>
    </location>
</feature>
<feature type="region of interest" description="Disordered" evidence="1">
    <location>
        <begin position="1"/>
        <end position="76"/>
    </location>
</feature>
<accession>A0A162KBU3</accession>
<gene>
    <name evidence="2" type="ORF">SPI_02545</name>
</gene>
<evidence type="ECO:0000256" key="1">
    <source>
        <dbReference type="SAM" id="MobiDB-lite"/>
    </source>
</evidence>
<reference evidence="2 3" key="1">
    <citation type="journal article" date="2016" name="Genome Biol. Evol.">
        <title>Divergent and convergent evolution of fungal pathogenicity.</title>
        <authorList>
            <person name="Shang Y."/>
            <person name="Xiao G."/>
            <person name="Zheng P."/>
            <person name="Cen K."/>
            <person name="Zhan S."/>
            <person name="Wang C."/>
        </authorList>
    </citation>
    <scope>NUCLEOTIDE SEQUENCE [LARGE SCALE GENOMIC DNA]</scope>
    <source>
        <strain evidence="2 3">RCEF 264</strain>
    </source>
</reference>
<organism evidence="2 3">
    <name type="scientific">Niveomyces insectorum RCEF 264</name>
    <dbReference type="NCBI Taxonomy" id="1081102"/>
    <lineage>
        <taxon>Eukaryota</taxon>
        <taxon>Fungi</taxon>
        <taxon>Dikarya</taxon>
        <taxon>Ascomycota</taxon>
        <taxon>Pezizomycotina</taxon>
        <taxon>Sordariomycetes</taxon>
        <taxon>Hypocreomycetidae</taxon>
        <taxon>Hypocreales</taxon>
        <taxon>Cordycipitaceae</taxon>
        <taxon>Niveomyces</taxon>
    </lineage>
</organism>
<feature type="region of interest" description="Disordered" evidence="1">
    <location>
        <begin position="201"/>
        <end position="229"/>
    </location>
</feature>
<dbReference type="Proteomes" id="UP000076874">
    <property type="component" value="Unassembled WGS sequence"/>
</dbReference>